<dbReference type="SUPFAM" id="SSF57362">
    <property type="entry name" value="BPTI-like"/>
    <property type="match status" value="2"/>
</dbReference>
<feature type="disulfide bond" evidence="8">
    <location>
        <begin position="329"/>
        <end position="344"/>
    </location>
</feature>
<evidence type="ECO:0000256" key="8">
    <source>
        <dbReference type="PROSITE-ProRule" id="PRU00124"/>
    </source>
</evidence>
<dbReference type="InterPro" id="IPR036055">
    <property type="entry name" value="LDL_receptor-like_sf"/>
</dbReference>
<keyword evidence="5 9" id="KW-0472">Membrane</keyword>
<feature type="disulfide bond" evidence="8">
    <location>
        <begin position="310"/>
        <end position="322"/>
    </location>
</feature>
<keyword evidence="6 8" id="KW-1015">Disulfide bond</keyword>
<dbReference type="PROSITE" id="PS00280">
    <property type="entry name" value="BPTI_KUNITZ_1"/>
    <property type="match status" value="2"/>
</dbReference>
<dbReference type="PRINTS" id="PR00759">
    <property type="entry name" value="BASICPTASE"/>
</dbReference>
<evidence type="ECO:0000256" key="9">
    <source>
        <dbReference type="SAM" id="Phobius"/>
    </source>
</evidence>
<dbReference type="PROSITE" id="PS50986">
    <property type="entry name" value="MANSC"/>
    <property type="match status" value="1"/>
</dbReference>
<dbReference type="PANTHER" id="PTHR46750:SF1">
    <property type="entry name" value="KUNITZ-TYPE PROTEASE INHIBITOR 1"/>
    <property type="match status" value="1"/>
</dbReference>
<dbReference type="SMART" id="SM00089">
    <property type="entry name" value="PKD"/>
    <property type="match status" value="1"/>
</dbReference>
<protein>
    <submittedName>
        <fullName evidence="13">Uncharacterized protein</fullName>
    </submittedName>
</protein>
<keyword evidence="3 10" id="KW-0732">Signal</keyword>
<dbReference type="GO" id="GO:0008544">
    <property type="term" value="P:epidermis development"/>
    <property type="evidence" value="ECO:0007669"/>
    <property type="project" value="TreeGrafter"/>
</dbReference>
<proteinExistence type="predicted"/>
<dbReference type="AlphaFoldDB" id="A0A9D3MG49"/>
<evidence type="ECO:0000313" key="13">
    <source>
        <dbReference type="EMBL" id="KAG5846918.1"/>
    </source>
</evidence>
<evidence type="ECO:0000256" key="4">
    <source>
        <dbReference type="ARBA" id="ARBA00022989"/>
    </source>
</evidence>
<dbReference type="CDD" id="cd22623">
    <property type="entry name" value="Kunitz_HAI1_1-like"/>
    <property type="match status" value="1"/>
</dbReference>
<dbReference type="SMART" id="SM00131">
    <property type="entry name" value="KU"/>
    <property type="match status" value="2"/>
</dbReference>
<dbReference type="Gene3D" id="2.60.40.10">
    <property type="entry name" value="Immunoglobulins"/>
    <property type="match status" value="1"/>
</dbReference>
<feature type="domain" description="BPTI/Kunitz inhibitor" evidence="11">
    <location>
        <begin position="366"/>
        <end position="416"/>
    </location>
</feature>
<reference evidence="13" key="1">
    <citation type="submission" date="2021-01" db="EMBL/GenBank/DDBJ databases">
        <title>A chromosome-scale assembly of European eel, Anguilla anguilla.</title>
        <authorList>
            <person name="Henkel C."/>
            <person name="Jong-Raadsen S.A."/>
            <person name="Dufour S."/>
            <person name="Weltzien F.-A."/>
            <person name="Palstra A.P."/>
            <person name="Pelster B."/>
            <person name="Spaink H.P."/>
            <person name="Van Den Thillart G.E."/>
            <person name="Jansen H."/>
            <person name="Zahm M."/>
            <person name="Klopp C."/>
            <person name="Cedric C."/>
            <person name="Louis A."/>
            <person name="Berthelot C."/>
            <person name="Parey E."/>
            <person name="Roest Crollius H."/>
            <person name="Montfort J."/>
            <person name="Robinson-Rechavi M."/>
            <person name="Bucao C."/>
            <person name="Bouchez O."/>
            <person name="Gislard M."/>
            <person name="Lluch J."/>
            <person name="Milhes M."/>
            <person name="Lampietro C."/>
            <person name="Lopez Roques C."/>
            <person name="Donnadieu C."/>
            <person name="Braasch I."/>
            <person name="Desvignes T."/>
            <person name="Postlethwait J."/>
            <person name="Bobe J."/>
            <person name="Guiguen Y."/>
            <person name="Dirks R."/>
        </authorList>
    </citation>
    <scope>NUCLEOTIDE SEQUENCE</scope>
    <source>
        <strain evidence="13">Tag_6206</strain>
        <tissue evidence="13">Liver</tissue>
    </source>
</reference>
<keyword evidence="14" id="KW-1185">Reference proteome</keyword>
<dbReference type="SUPFAM" id="SSF49299">
    <property type="entry name" value="PKD domain"/>
    <property type="match status" value="1"/>
</dbReference>
<evidence type="ECO:0000256" key="2">
    <source>
        <dbReference type="ARBA" id="ARBA00022692"/>
    </source>
</evidence>
<evidence type="ECO:0000256" key="5">
    <source>
        <dbReference type="ARBA" id="ARBA00023136"/>
    </source>
</evidence>
<dbReference type="InterPro" id="IPR002172">
    <property type="entry name" value="LDrepeatLR_classA_rpt"/>
</dbReference>
<comment type="subcellular location">
    <subcellularLocation>
        <location evidence="1">Membrane</location>
    </subcellularLocation>
</comment>
<dbReference type="Pfam" id="PF07502">
    <property type="entry name" value="MANEC"/>
    <property type="match status" value="1"/>
</dbReference>
<name>A0A9D3MG49_ANGAN</name>
<dbReference type="Gene3D" id="4.10.410.10">
    <property type="entry name" value="Pancreatic trypsin inhibitor Kunitz domain"/>
    <property type="match status" value="2"/>
</dbReference>
<comment type="caution">
    <text evidence="13">The sequence shown here is derived from an EMBL/GenBank/DDBJ whole genome shotgun (WGS) entry which is preliminary data.</text>
</comment>
<evidence type="ECO:0000259" key="12">
    <source>
        <dbReference type="PROSITE" id="PS50986"/>
    </source>
</evidence>
<dbReference type="InterPro" id="IPR036880">
    <property type="entry name" value="Kunitz_BPTI_sf"/>
</dbReference>
<dbReference type="Proteomes" id="UP001044222">
    <property type="component" value="Chromosome 6"/>
</dbReference>
<dbReference type="FunFam" id="2.60.40.10:FF:000061">
    <property type="entry name" value="Dyslexia-associated protein KIAA0319 homolog"/>
    <property type="match status" value="1"/>
</dbReference>
<dbReference type="InterPro" id="IPR020901">
    <property type="entry name" value="Prtase_inh_Kunz-CS"/>
</dbReference>
<dbReference type="FunFam" id="4.10.410.10:FF:000006">
    <property type="entry name" value="Serine peptidase inhibitor, Kunitz type 1"/>
    <property type="match status" value="2"/>
</dbReference>
<evidence type="ECO:0000313" key="14">
    <source>
        <dbReference type="Proteomes" id="UP001044222"/>
    </source>
</evidence>
<feature type="domain" description="BPTI/Kunitz inhibitor" evidence="11">
    <location>
        <begin position="238"/>
        <end position="288"/>
    </location>
</feature>
<keyword evidence="2 9" id="KW-0812">Transmembrane</keyword>
<feature type="domain" description="MANSC" evidence="12">
    <location>
        <begin position="40"/>
        <end position="121"/>
    </location>
</feature>
<dbReference type="PROSITE" id="PS50068">
    <property type="entry name" value="LDLRA_2"/>
    <property type="match status" value="1"/>
</dbReference>
<dbReference type="InterPro" id="IPR035986">
    <property type="entry name" value="PKD_dom_sf"/>
</dbReference>
<dbReference type="InterPro" id="IPR002223">
    <property type="entry name" value="Kunitz_BPTI"/>
</dbReference>
<dbReference type="Pfam" id="PF00014">
    <property type="entry name" value="Kunitz_BPTI"/>
    <property type="match status" value="2"/>
</dbReference>
<dbReference type="InterPro" id="IPR013783">
    <property type="entry name" value="Ig-like_fold"/>
</dbReference>
<evidence type="ECO:0000256" key="3">
    <source>
        <dbReference type="ARBA" id="ARBA00022729"/>
    </source>
</evidence>
<dbReference type="InterPro" id="IPR022409">
    <property type="entry name" value="PKD/Chitinase_dom"/>
</dbReference>
<keyword evidence="7" id="KW-0325">Glycoprotein</keyword>
<dbReference type="GO" id="GO:0004867">
    <property type="term" value="F:serine-type endopeptidase inhibitor activity"/>
    <property type="evidence" value="ECO:0007669"/>
    <property type="project" value="InterPro"/>
</dbReference>
<evidence type="ECO:0000256" key="1">
    <source>
        <dbReference type="ARBA" id="ARBA00004370"/>
    </source>
</evidence>
<dbReference type="EMBL" id="JAFIRN010000006">
    <property type="protein sequence ID" value="KAG5846918.1"/>
    <property type="molecule type" value="Genomic_DNA"/>
</dbReference>
<dbReference type="InterPro" id="IPR011106">
    <property type="entry name" value="MANSC_N"/>
</dbReference>
<dbReference type="PROSITE" id="PS50279">
    <property type="entry name" value="BPTI_KUNITZ_2"/>
    <property type="match status" value="2"/>
</dbReference>
<dbReference type="Pfam" id="PF22352">
    <property type="entry name" value="K319L-like_PKD"/>
    <property type="match status" value="1"/>
</dbReference>
<dbReference type="PANTHER" id="PTHR46750">
    <property type="entry name" value="KUNITZ-TYPE PROTEASE INHIBITOR 1"/>
    <property type="match status" value="1"/>
</dbReference>
<dbReference type="CDD" id="cd00146">
    <property type="entry name" value="PKD"/>
    <property type="match status" value="1"/>
</dbReference>
<dbReference type="SMART" id="SM00765">
    <property type="entry name" value="MANEC"/>
    <property type="match status" value="1"/>
</dbReference>
<organism evidence="13 14">
    <name type="scientific">Anguilla anguilla</name>
    <name type="common">European freshwater eel</name>
    <name type="synonym">Muraena anguilla</name>
    <dbReference type="NCBI Taxonomy" id="7936"/>
    <lineage>
        <taxon>Eukaryota</taxon>
        <taxon>Metazoa</taxon>
        <taxon>Chordata</taxon>
        <taxon>Craniata</taxon>
        <taxon>Vertebrata</taxon>
        <taxon>Euteleostomi</taxon>
        <taxon>Actinopterygii</taxon>
        <taxon>Neopterygii</taxon>
        <taxon>Teleostei</taxon>
        <taxon>Anguilliformes</taxon>
        <taxon>Anguillidae</taxon>
        <taxon>Anguilla</taxon>
    </lineage>
</organism>
<evidence type="ECO:0000256" key="7">
    <source>
        <dbReference type="ARBA" id="ARBA00023180"/>
    </source>
</evidence>
<dbReference type="SUPFAM" id="SSF57424">
    <property type="entry name" value="LDL receptor-like module"/>
    <property type="match status" value="1"/>
</dbReference>
<dbReference type="GO" id="GO:0030198">
    <property type="term" value="P:extracellular matrix organization"/>
    <property type="evidence" value="ECO:0007669"/>
    <property type="project" value="TreeGrafter"/>
</dbReference>
<feature type="disulfide bond" evidence="8">
    <location>
        <begin position="317"/>
        <end position="335"/>
    </location>
</feature>
<feature type="signal peptide" evidence="10">
    <location>
        <begin position="1"/>
        <end position="24"/>
    </location>
</feature>
<dbReference type="GO" id="GO:0060429">
    <property type="term" value="P:epithelium development"/>
    <property type="evidence" value="ECO:0007669"/>
    <property type="project" value="TreeGrafter"/>
</dbReference>
<evidence type="ECO:0000256" key="6">
    <source>
        <dbReference type="ARBA" id="ARBA00023157"/>
    </source>
</evidence>
<dbReference type="GO" id="GO:0005886">
    <property type="term" value="C:plasma membrane"/>
    <property type="evidence" value="ECO:0007669"/>
    <property type="project" value="TreeGrafter"/>
</dbReference>
<dbReference type="InterPro" id="IPR013980">
    <property type="entry name" value="MANSC_dom"/>
</dbReference>
<sequence>MPPLLIGLFLGASLLLQIYCPVRAQEDTPEVPCSEKFRKGTEDFVVDTRDSVKDGARFLRSPEVHSTADCINACCKDPNCDLALIENGPEADTINNCFLFSCLYMEEYVCRFVKTMGYNIYILDSVFAEHLEKFPGDEDKHPVANGGPDLVAQPDHTVTLNGIESYDDHGITSYQWSLLKGDPSVDIQKTDLEDQVKVSNLRPGLYMFQLIVSDKAGQTSTAQVKVRVLTPEESDGYCQVPRKVGPCRGAFPRWYYDSVTQECKNFTFGGCKSNLNNYLSEEECNSACEGIKAPASRSAPLKGEVCGAPCGEGQFDCGNECCVNGEPECDQVHQCSNGFDEHACKNLNITFGRLLDIPVDEVMAHCTEPPETGPCRASMPRWYYDPLQGKCIHFTYGGCRGNDNNFHEEDTCMETCKSVTEKDVFSRSFFERSTEDSHKGKAAVAAVLAVAFLIALAVLGYCFVKRKKESPLPPAPAPAQVSAIEETEHLVYNSTTKPI</sequence>
<evidence type="ECO:0000256" key="10">
    <source>
        <dbReference type="SAM" id="SignalP"/>
    </source>
</evidence>
<dbReference type="CDD" id="cd22624">
    <property type="entry name" value="Kunitz_HAI1_2-like"/>
    <property type="match status" value="1"/>
</dbReference>
<feature type="transmembrane region" description="Helical" evidence="9">
    <location>
        <begin position="442"/>
        <end position="464"/>
    </location>
</feature>
<evidence type="ECO:0000259" key="11">
    <source>
        <dbReference type="PROSITE" id="PS50279"/>
    </source>
</evidence>
<feature type="chain" id="PRO_5039425247" evidence="10">
    <location>
        <begin position="25"/>
        <end position="499"/>
    </location>
</feature>
<keyword evidence="4 9" id="KW-1133">Transmembrane helix</keyword>
<gene>
    <name evidence="13" type="ORF">ANANG_G00120060</name>
</gene>
<accession>A0A9D3MG49</accession>